<keyword evidence="7 8" id="KW-0472">Membrane</keyword>
<protein>
    <submittedName>
        <fullName evidence="10">Glycosyltransferase family 39 protein</fullName>
        <ecNumber evidence="10">2.4.-.-</ecNumber>
    </submittedName>
</protein>
<feature type="transmembrane region" description="Helical" evidence="8">
    <location>
        <begin position="289"/>
        <end position="309"/>
    </location>
</feature>
<dbReference type="PANTHER" id="PTHR33908">
    <property type="entry name" value="MANNOSYLTRANSFERASE YKCB-RELATED"/>
    <property type="match status" value="1"/>
</dbReference>
<keyword evidence="6 8" id="KW-1133">Transmembrane helix</keyword>
<dbReference type="InterPro" id="IPR038731">
    <property type="entry name" value="RgtA/B/C-like"/>
</dbReference>
<sequence>MTKKTIILLGFIILKFVLQYNLISPEYNLQRDEYLHLDQAHHLAWGYLSVPPVTSWISYIILQLGNSVFWVKFFPALFGALTLLIVWKTIDKLNGNLYALILGATCIVFSTLLRINILYQPNSLDVLCWTTLYYTLIQYSDTKKSKWLYIGAIVFAFGFLNKYNILFLLIGLLPAILLSKQRQILATRKLCYALLLGLVLILPNLLWQYNNNFPVVHHMKELAETQLVNIDRFEFLKKQLLYFIGSFFVLLAALYALLFYKPFEKYRFFFTSIIFTLIVFLSFKAKAYYAIGLYPIYIAFGAVYLSEVLKTNWKRYLQPVFIIIPLLFFIPMYNLSFPNKSPEYIIKHPEGYKKLGMLTWEDGKEHNLPQDYADMLGWKELAHKTDSIYSTIANPEKTLVLCDNYGQAGAINYYTKKRIKAVSFNADYINWFDLTTQYTNLIRIKEYHENDGEIKETSPYFNSYAVADSITNKNAREYKTTIFVFTDAKIDINKRIIKEIKESKRF</sequence>
<keyword evidence="3 10" id="KW-0328">Glycosyltransferase</keyword>
<evidence type="ECO:0000256" key="2">
    <source>
        <dbReference type="ARBA" id="ARBA00022475"/>
    </source>
</evidence>
<keyword evidence="5 8" id="KW-0812">Transmembrane</keyword>
<feature type="transmembrane region" description="Helical" evidence="8">
    <location>
        <begin position="99"/>
        <end position="119"/>
    </location>
</feature>
<feature type="transmembrane region" description="Helical" evidence="8">
    <location>
        <begin position="190"/>
        <end position="209"/>
    </location>
</feature>
<dbReference type="Proteomes" id="UP001589589">
    <property type="component" value="Unassembled WGS sequence"/>
</dbReference>
<organism evidence="10 11">
    <name type="scientific">Flavobacterium branchiarum</name>
    <dbReference type="NCBI Taxonomy" id="1114870"/>
    <lineage>
        <taxon>Bacteria</taxon>
        <taxon>Pseudomonadati</taxon>
        <taxon>Bacteroidota</taxon>
        <taxon>Flavobacteriia</taxon>
        <taxon>Flavobacteriales</taxon>
        <taxon>Flavobacteriaceae</taxon>
        <taxon>Flavobacterium</taxon>
    </lineage>
</organism>
<evidence type="ECO:0000256" key="4">
    <source>
        <dbReference type="ARBA" id="ARBA00022679"/>
    </source>
</evidence>
<feature type="transmembrane region" description="Helical" evidence="8">
    <location>
        <begin position="44"/>
        <end position="62"/>
    </location>
</feature>
<comment type="subcellular location">
    <subcellularLocation>
        <location evidence="1">Cell membrane</location>
        <topology evidence="1">Multi-pass membrane protein</topology>
    </subcellularLocation>
</comment>
<feature type="transmembrane region" description="Helical" evidence="8">
    <location>
        <begin position="68"/>
        <end position="87"/>
    </location>
</feature>
<feature type="domain" description="Glycosyltransferase RgtA/B/C/D-like" evidence="9">
    <location>
        <begin position="50"/>
        <end position="207"/>
    </location>
</feature>
<name>A0ABV5FLY3_9FLAO</name>
<dbReference type="Pfam" id="PF13231">
    <property type="entry name" value="PMT_2"/>
    <property type="match status" value="1"/>
</dbReference>
<dbReference type="GO" id="GO:0016757">
    <property type="term" value="F:glycosyltransferase activity"/>
    <property type="evidence" value="ECO:0007669"/>
    <property type="project" value="UniProtKB-KW"/>
</dbReference>
<evidence type="ECO:0000256" key="8">
    <source>
        <dbReference type="SAM" id="Phobius"/>
    </source>
</evidence>
<proteinExistence type="predicted"/>
<evidence type="ECO:0000313" key="10">
    <source>
        <dbReference type="EMBL" id="MFB9064550.1"/>
    </source>
</evidence>
<dbReference type="EMBL" id="JBHMEX010000032">
    <property type="protein sequence ID" value="MFB9064550.1"/>
    <property type="molecule type" value="Genomic_DNA"/>
</dbReference>
<gene>
    <name evidence="10" type="ORF">ACFFUQ_11000</name>
</gene>
<evidence type="ECO:0000256" key="5">
    <source>
        <dbReference type="ARBA" id="ARBA00022692"/>
    </source>
</evidence>
<comment type="caution">
    <text evidence="10">The sequence shown here is derived from an EMBL/GenBank/DDBJ whole genome shotgun (WGS) entry which is preliminary data.</text>
</comment>
<evidence type="ECO:0000256" key="7">
    <source>
        <dbReference type="ARBA" id="ARBA00023136"/>
    </source>
</evidence>
<keyword evidence="2" id="KW-1003">Cell membrane</keyword>
<feature type="transmembrane region" description="Helical" evidence="8">
    <location>
        <begin position="240"/>
        <end position="259"/>
    </location>
</feature>
<accession>A0ABV5FLY3</accession>
<evidence type="ECO:0000259" key="9">
    <source>
        <dbReference type="Pfam" id="PF13231"/>
    </source>
</evidence>
<evidence type="ECO:0000256" key="3">
    <source>
        <dbReference type="ARBA" id="ARBA00022676"/>
    </source>
</evidence>
<keyword evidence="4 10" id="KW-0808">Transferase</keyword>
<feature type="transmembrane region" description="Helical" evidence="8">
    <location>
        <begin position="6"/>
        <end position="23"/>
    </location>
</feature>
<feature type="transmembrane region" description="Helical" evidence="8">
    <location>
        <begin position="266"/>
        <end position="283"/>
    </location>
</feature>
<dbReference type="PANTHER" id="PTHR33908:SF11">
    <property type="entry name" value="MEMBRANE PROTEIN"/>
    <property type="match status" value="1"/>
</dbReference>
<evidence type="ECO:0000313" key="11">
    <source>
        <dbReference type="Proteomes" id="UP001589589"/>
    </source>
</evidence>
<feature type="transmembrane region" description="Helical" evidence="8">
    <location>
        <begin position="147"/>
        <end position="178"/>
    </location>
</feature>
<keyword evidence="11" id="KW-1185">Reference proteome</keyword>
<evidence type="ECO:0000256" key="1">
    <source>
        <dbReference type="ARBA" id="ARBA00004651"/>
    </source>
</evidence>
<reference evidence="10 11" key="1">
    <citation type="submission" date="2024-09" db="EMBL/GenBank/DDBJ databases">
        <authorList>
            <person name="Sun Q."/>
            <person name="Mori K."/>
        </authorList>
    </citation>
    <scope>NUCLEOTIDE SEQUENCE [LARGE SCALE GENOMIC DNA]</scope>
    <source>
        <strain evidence="10 11">CECT 7908</strain>
    </source>
</reference>
<dbReference type="RefSeq" id="WP_290266644.1">
    <property type="nucleotide sequence ID" value="NZ_JAUFQQ010000005.1"/>
</dbReference>
<evidence type="ECO:0000256" key="6">
    <source>
        <dbReference type="ARBA" id="ARBA00022989"/>
    </source>
</evidence>
<dbReference type="InterPro" id="IPR050297">
    <property type="entry name" value="LipidA_mod_glycosyltrf_83"/>
</dbReference>
<dbReference type="EC" id="2.4.-.-" evidence="10"/>
<feature type="transmembrane region" description="Helical" evidence="8">
    <location>
        <begin position="316"/>
        <end position="335"/>
    </location>
</feature>